<dbReference type="Proteomes" id="UP001377567">
    <property type="component" value="Unassembled WGS sequence"/>
</dbReference>
<evidence type="ECO:0000313" key="3">
    <source>
        <dbReference type="EMBL" id="GMM55959.1"/>
    </source>
</evidence>
<dbReference type="EMBL" id="BTGD01000006">
    <property type="protein sequence ID" value="GMM55959.1"/>
    <property type="molecule type" value="Genomic_DNA"/>
</dbReference>
<gene>
    <name evidence="3" type="ORF">DAKH74_025750</name>
</gene>
<feature type="transmembrane region" description="Helical" evidence="2">
    <location>
        <begin position="440"/>
        <end position="457"/>
    </location>
</feature>
<feature type="transmembrane region" description="Helical" evidence="2">
    <location>
        <begin position="268"/>
        <end position="290"/>
    </location>
</feature>
<evidence type="ECO:0000256" key="1">
    <source>
        <dbReference type="SAM" id="MobiDB-lite"/>
    </source>
</evidence>
<keyword evidence="4" id="KW-1185">Reference proteome</keyword>
<feature type="region of interest" description="Disordered" evidence="1">
    <location>
        <begin position="198"/>
        <end position="220"/>
    </location>
</feature>
<proteinExistence type="predicted"/>
<reference evidence="3 4" key="1">
    <citation type="journal article" date="2023" name="Elife">
        <title>Identification of key yeast species and microbe-microbe interactions impacting larval growth of Drosophila in the wild.</title>
        <authorList>
            <person name="Mure A."/>
            <person name="Sugiura Y."/>
            <person name="Maeda R."/>
            <person name="Honda K."/>
            <person name="Sakurai N."/>
            <person name="Takahashi Y."/>
            <person name="Watada M."/>
            <person name="Katoh T."/>
            <person name="Gotoh A."/>
            <person name="Gotoh Y."/>
            <person name="Taniguchi I."/>
            <person name="Nakamura K."/>
            <person name="Hayashi T."/>
            <person name="Katayama T."/>
            <person name="Uemura T."/>
            <person name="Hattori Y."/>
        </authorList>
    </citation>
    <scope>NUCLEOTIDE SEQUENCE [LARGE SCALE GENOMIC DNA]</scope>
    <source>
        <strain evidence="3 4">KH-74</strain>
    </source>
</reference>
<evidence type="ECO:0000256" key="2">
    <source>
        <dbReference type="SAM" id="Phobius"/>
    </source>
</evidence>
<feature type="region of interest" description="Disordered" evidence="1">
    <location>
        <begin position="114"/>
        <end position="179"/>
    </location>
</feature>
<evidence type="ECO:0000313" key="4">
    <source>
        <dbReference type="Proteomes" id="UP001377567"/>
    </source>
</evidence>
<keyword evidence="2" id="KW-1133">Transmembrane helix</keyword>
<feature type="transmembrane region" description="Helical" evidence="2">
    <location>
        <begin position="463"/>
        <end position="483"/>
    </location>
</feature>
<comment type="caution">
    <text evidence="3">The sequence shown here is derived from an EMBL/GenBank/DDBJ whole genome shotgun (WGS) entry which is preliminary data.</text>
</comment>
<sequence length="664" mass="72961">MVSEEPKKPALHSSSSTPLMNAIEEEDDIPPTPTMRSTGEFKTPYLNAGENLSSTDLFTTAKATIQDSQTKPQASFMSPPAPGFYSAKDGNNSSSSLIYNPTFTFGGSATGPATAGVTASPKPPSVQVQSGNTTPKLKASMREPRRNSLKYIPGSKLGPPPTSRNRSPIRTASPEMIPSTKRNSALLESPFNFTQAHIASPHKSTPPPSGGTASSRASFRKGHRYKHSSVSMNFFQEPEVKIPLNIAKSLPIPEYNDILENLPWPKAYVQLSILSFQIILGIGTFLIGNFKSWTNFITLSHFITYDIIGSATIILIETLSQFESWATGTITFPFGLNRIDVLSSFALAVSLCFVALDLLFHILEESIAVFVESSKQGHHDDIAPQIPHSHNDGAVAAQLKTGNNMLLWYAILLTNLVLANLSLFKTFYANTNSKLKTKNPIITIIYTCYLFVFPHLPEELSTIVDYAATFFTAMFILIHGMTITEWTSTILLMGFSTTVLPSSTFLLDQSSGEQELEDINSHNEKMKLGGGLNDVIRGRQRSMSSLPVATSLKSQGRGLNVFGALLDFLKGGKFRINSGFNTPTNIKSLIKEQIENLPEFKARCNLHYNDLVIMKVNFSLFVVLLKIDLKGGSNDDELTLRLAVDRCIKRCLPNCETTIEIDRI</sequence>
<feature type="transmembrane region" description="Helical" evidence="2">
    <location>
        <begin position="302"/>
        <end position="320"/>
    </location>
</feature>
<feature type="region of interest" description="Disordered" evidence="1">
    <location>
        <begin position="1"/>
        <end position="50"/>
    </location>
</feature>
<feature type="transmembrane region" description="Helical" evidence="2">
    <location>
        <begin position="406"/>
        <end position="428"/>
    </location>
</feature>
<feature type="compositionally biased region" description="Polar residues" evidence="1">
    <location>
        <begin position="126"/>
        <end position="135"/>
    </location>
</feature>
<accession>A0AAV5RWL4</accession>
<feature type="transmembrane region" description="Helical" evidence="2">
    <location>
        <begin position="341"/>
        <end position="363"/>
    </location>
</feature>
<feature type="compositionally biased region" description="Polar residues" evidence="1">
    <location>
        <begin position="63"/>
        <end position="76"/>
    </location>
</feature>
<organism evidence="3 4">
    <name type="scientific">Maudiozyma humilis</name>
    <name type="common">Sour dough yeast</name>
    <name type="synonym">Kazachstania humilis</name>
    <dbReference type="NCBI Taxonomy" id="51915"/>
    <lineage>
        <taxon>Eukaryota</taxon>
        <taxon>Fungi</taxon>
        <taxon>Dikarya</taxon>
        <taxon>Ascomycota</taxon>
        <taxon>Saccharomycotina</taxon>
        <taxon>Saccharomycetes</taxon>
        <taxon>Saccharomycetales</taxon>
        <taxon>Saccharomycetaceae</taxon>
        <taxon>Maudiozyma</taxon>
    </lineage>
</organism>
<protein>
    <submittedName>
        <fullName evidence="3">Zn(2+) transporter</fullName>
    </submittedName>
</protein>
<feature type="region of interest" description="Disordered" evidence="1">
    <location>
        <begin position="63"/>
        <end position="89"/>
    </location>
</feature>
<dbReference type="AlphaFoldDB" id="A0AAV5RWL4"/>
<name>A0AAV5RWL4_MAUHU</name>
<keyword evidence="2" id="KW-0472">Membrane</keyword>
<keyword evidence="2" id="KW-0812">Transmembrane</keyword>